<evidence type="ECO:0000313" key="1">
    <source>
        <dbReference type="EMBL" id="KAK8884552.1"/>
    </source>
</evidence>
<keyword evidence="2" id="KW-1185">Reference proteome</keyword>
<name>A0ABR2K249_9EUKA</name>
<evidence type="ECO:0008006" key="3">
    <source>
        <dbReference type="Google" id="ProtNLM"/>
    </source>
</evidence>
<comment type="caution">
    <text evidence="1">The sequence shown here is derived from an EMBL/GenBank/DDBJ whole genome shotgun (WGS) entry which is preliminary data.</text>
</comment>
<evidence type="ECO:0000313" key="2">
    <source>
        <dbReference type="Proteomes" id="UP001470230"/>
    </source>
</evidence>
<organism evidence="1 2">
    <name type="scientific">Tritrichomonas musculus</name>
    <dbReference type="NCBI Taxonomy" id="1915356"/>
    <lineage>
        <taxon>Eukaryota</taxon>
        <taxon>Metamonada</taxon>
        <taxon>Parabasalia</taxon>
        <taxon>Tritrichomonadida</taxon>
        <taxon>Tritrichomonadidae</taxon>
        <taxon>Tritrichomonas</taxon>
    </lineage>
</organism>
<dbReference type="Proteomes" id="UP001470230">
    <property type="component" value="Unassembled WGS sequence"/>
</dbReference>
<sequence length="182" mass="20698">MTQNNQFILPIEAQNRFAKAAEENQKLHLLDESQNIIINEIQASTFGKEEEQLIESIKKIDEDIKNTDLNIQSAQNSLSDVLALQQQNNNKGNASEILKIILPSFQSLILELCEDAAKKGETDVAITTVFELEQKIIKIVDSLRQRGVYPETEEETLRSLEKIQAHQQKIHEFIKELLGSTK</sequence>
<protein>
    <recommendedName>
        <fullName evidence="3">Mediator of RNA polymerase II transcription subunit 21</fullName>
    </recommendedName>
</protein>
<proteinExistence type="predicted"/>
<dbReference type="EMBL" id="JAPFFF010000008">
    <property type="protein sequence ID" value="KAK8884552.1"/>
    <property type="molecule type" value="Genomic_DNA"/>
</dbReference>
<gene>
    <name evidence="1" type="ORF">M9Y10_043666</name>
</gene>
<accession>A0ABR2K249</accession>
<reference evidence="1 2" key="1">
    <citation type="submission" date="2024-04" db="EMBL/GenBank/DDBJ databases">
        <title>Tritrichomonas musculus Genome.</title>
        <authorList>
            <person name="Alves-Ferreira E."/>
            <person name="Grigg M."/>
            <person name="Lorenzi H."/>
            <person name="Galac M."/>
        </authorList>
    </citation>
    <scope>NUCLEOTIDE SEQUENCE [LARGE SCALE GENOMIC DNA]</scope>
    <source>
        <strain evidence="1 2">EAF2021</strain>
    </source>
</reference>